<evidence type="ECO:0000256" key="10">
    <source>
        <dbReference type="ARBA" id="ARBA00038934"/>
    </source>
</evidence>
<evidence type="ECO:0000256" key="12">
    <source>
        <dbReference type="ARBA" id="ARBA00052293"/>
    </source>
</evidence>
<dbReference type="InterPro" id="IPR002495">
    <property type="entry name" value="Glyco_trans_8"/>
</dbReference>
<name>A0AAE0N7U5_9PEZI</name>
<feature type="compositionally biased region" description="Basic and acidic residues" evidence="14">
    <location>
        <begin position="505"/>
        <end position="522"/>
    </location>
</feature>
<dbReference type="EC" id="2.4.1.186" evidence="10"/>
<feature type="region of interest" description="Disordered" evidence="14">
    <location>
        <begin position="613"/>
        <end position="681"/>
    </location>
</feature>
<dbReference type="InterPro" id="IPR029044">
    <property type="entry name" value="Nucleotide-diphossugar_trans"/>
</dbReference>
<keyword evidence="6" id="KW-0320">Glycogen biosynthesis</keyword>
<comment type="function">
    <text evidence="13">Self-glucosylating initiator of glycogen synthesis. It catalyzes the formation of a short alpha (1,4)-glucosyl chain covalently attached via a glucose 1-O-tyrosyl linkage to internal tyrosine residues and these chains act as primers for the elongation reaction catalyzed by glycogen synthase.</text>
</comment>
<evidence type="ECO:0000256" key="2">
    <source>
        <dbReference type="ARBA" id="ARBA00004496"/>
    </source>
</evidence>
<proteinExistence type="inferred from homology"/>
<evidence type="ECO:0000256" key="9">
    <source>
        <dbReference type="ARBA" id="ARBA00038162"/>
    </source>
</evidence>
<feature type="region of interest" description="Disordered" evidence="14">
    <location>
        <begin position="751"/>
        <end position="830"/>
    </location>
</feature>
<evidence type="ECO:0000256" key="7">
    <source>
        <dbReference type="ARBA" id="ARBA00023180"/>
    </source>
</evidence>
<evidence type="ECO:0000256" key="13">
    <source>
        <dbReference type="ARBA" id="ARBA00057883"/>
    </source>
</evidence>
<keyword evidence="16" id="KW-1185">Reference proteome</keyword>
<evidence type="ECO:0000256" key="6">
    <source>
        <dbReference type="ARBA" id="ARBA00023056"/>
    </source>
</evidence>
<comment type="caution">
    <text evidence="15">The sequence shown here is derived from an EMBL/GenBank/DDBJ whole genome shotgun (WGS) entry which is preliminary data.</text>
</comment>
<dbReference type="Proteomes" id="UP001287356">
    <property type="component" value="Unassembled WGS sequence"/>
</dbReference>
<accession>A0AAE0N7U5</accession>
<comment type="catalytic activity">
    <reaction evidence="12">
        <text>L-tyrosyl-[glycogenin] + UDP-alpha-D-glucose = alpha-D-glucosyl-L-tyrosyl-[glycogenin] + UDP + H(+)</text>
        <dbReference type="Rhea" id="RHEA:23360"/>
        <dbReference type="Rhea" id="RHEA-COMP:14604"/>
        <dbReference type="Rhea" id="RHEA-COMP:14605"/>
        <dbReference type="ChEBI" id="CHEBI:15378"/>
        <dbReference type="ChEBI" id="CHEBI:46858"/>
        <dbReference type="ChEBI" id="CHEBI:58223"/>
        <dbReference type="ChEBI" id="CHEBI:58885"/>
        <dbReference type="ChEBI" id="CHEBI:140573"/>
        <dbReference type="EC" id="2.4.1.186"/>
    </reaction>
</comment>
<dbReference type="AlphaFoldDB" id="A0AAE0N7U5"/>
<gene>
    <name evidence="15" type="ORF">B0T24DRAFT_284552</name>
</gene>
<keyword evidence="5" id="KW-0479">Metal-binding</keyword>
<dbReference type="GO" id="GO:0046872">
    <property type="term" value="F:metal ion binding"/>
    <property type="evidence" value="ECO:0007669"/>
    <property type="project" value="UniProtKB-KW"/>
</dbReference>
<evidence type="ECO:0000313" key="15">
    <source>
        <dbReference type="EMBL" id="KAK3374007.1"/>
    </source>
</evidence>
<dbReference type="CDD" id="cd02537">
    <property type="entry name" value="GT8_Glycogenin"/>
    <property type="match status" value="1"/>
</dbReference>
<feature type="compositionally biased region" description="Basic and acidic residues" evidence="14">
    <location>
        <begin position="416"/>
        <end position="431"/>
    </location>
</feature>
<evidence type="ECO:0000256" key="1">
    <source>
        <dbReference type="ARBA" id="ARBA00001936"/>
    </source>
</evidence>
<feature type="compositionally biased region" description="Basic residues" evidence="14">
    <location>
        <begin position="321"/>
        <end position="332"/>
    </location>
</feature>
<keyword evidence="4 15" id="KW-0808">Transferase</keyword>
<evidence type="ECO:0000256" key="4">
    <source>
        <dbReference type="ARBA" id="ARBA00022679"/>
    </source>
</evidence>
<comment type="cofactor">
    <cofactor evidence="1">
        <name>Mn(2+)</name>
        <dbReference type="ChEBI" id="CHEBI:29035"/>
    </cofactor>
</comment>
<comment type="subcellular location">
    <subcellularLocation>
        <location evidence="2">Cytoplasm</location>
    </subcellularLocation>
</comment>
<comment type="catalytic activity">
    <reaction evidence="11">
        <text>[1,4-alpha-D-glucosyl](n)-L-tyrosyl-[glycogenin] + UDP-alpha-D-glucose = [1,4-alpha-D-glucosyl](n+1)-L-tyrosyl-[glycogenin] + UDP + H(+)</text>
        <dbReference type="Rhea" id="RHEA:56560"/>
        <dbReference type="Rhea" id="RHEA-COMP:14606"/>
        <dbReference type="Rhea" id="RHEA-COMP:14607"/>
        <dbReference type="ChEBI" id="CHEBI:15378"/>
        <dbReference type="ChEBI" id="CHEBI:58223"/>
        <dbReference type="ChEBI" id="CHEBI:58885"/>
        <dbReference type="ChEBI" id="CHEBI:140574"/>
        <dbReference type="EC" id="2.4.1.186"/>
    </reaction>
</comment>
<dbReference type="FunFam" id="3.90.550.10:FF:000092">
    <property type="entry name" value="Glycogenin 2"/>
    <property type="match status" value="1"/>
</dbReference>
<dbReference type="SUPFAM" id="SSF53448">
    <property type="entry name" value="Nucleotide-diphospho-sugar transferases"/>
    <property type="match status" value="1"/>
</dbReference>
<reference evidence="15" key="2">
    <citation type="submission" date="2023-06" db="EMBL/GenBank/DDBJ databases">
        <authorList>
            <consortium name="Lawrence Berkeley National Laboratory"/>
            <person name="Haridas S."/>
            <person name="Hensen N."/>
            <person name="Bonometti L."/>
            <person name="Westerberg I."/>
            <person name="Brannstrom I.O."/>
            <person name="Guillou S."/>
            <person name="Cros-Aarteil S."/>
            <person name="Calhoun S."/>
            <person name="Kuo A."/>
            <person name="Mondo S."/>
            <person name="Pangilinan J."/>
            <person name="Riley R."/>
            <person name="Labutti K."/>
            <person name="Andreopoulos B."/>
            <person name="Lipzen A."/>
            <person name="Chen C."/>
            <person name="Yanf M."/>
            <person name="Daum C."/>
            <person name="Ng V."/>
            <person name="Clum A."/>
            <person name="Steindorff A."/>
            <person name="Ohm R."/>
            <person name="Martin F."/>
            <person name="Silar P."/>
            <person name="Natvig D."/>
            <person name="Lalanne C."/>
            <person name="Gautier V."/>
            <person name="Ament-Velasquez S.L."/>
            <person name="Kruys A."/>
            <person name="Hutchinson M.I."/>
            <person name="Powell A.J."/>
            <person name="Barry K."/>
            <person name="Miller A.N."/>
            <person name="Grigoriev I.V."/>
            <person name="Debuchy R."/>
            <person name="Gladieux P."/>
            <person name="Thoren M.H."/>
            <person name="Johannesson H."/>
        </authorList>
    </citation>
    <scope>NUCLEOTIDE SEQUENCE</scope>
    <source>
        <strain evidence="15">CBS 958.72</strain>
    </source>
</reference>
<dbReference type="Gene3D" id="3.90.550.10">
    <property type="entry name" value="Spore Coat Polysaccharide Biosynthesis Protein SpsA, Chain A"/>
    <property type="match status" value="1"/>
</dbReference>
<feature type="compositionally biased region" description="Basic and acidic residues" evidence="14">
    <location>
        <begin position="378"/>
        <end position="394"/>
    </location>
</feature>
<dbReference type="GO" id="GO:0008466">
    <property type="term" value="F:glycogenin glucosyltransferase activity"/>
    <property type="evidence" value="ECO:0007669"/>
    <property type="project" value="UniProtKB-EC"/>
</dbReference>
<dbReference type="GO" id="GO:0005737">
    <property type="term" value="C:cytoplasm"/>
    <property type="evidence" value="ECO:0007669"/>
    <property type="project" value="UniProtKB-SubCell"/>
</dbReference>
<feature type="compositionally biased region" description="Polar residues" evidence="14">
    <location>
        <begin position="564"/>
        <end position="573"/>
    </location>
</feature>
<comment type="similarity">
    <text evidence="9">Belongs to the glycosyltransferase 8 family. Glycogenin subfamily.</text>
</comment>
<evidence type="ECO:0000256" key="14">
    <source>
        <dbReference type="SAM" id="MobiDB-lite"/>
    </source>
</evidence>
<keyword evidence="7" id="KW-0325">Glycoprotein</keyword>
<evidence type="ECO:0000256" key="5">
    <source>
        <dbReference type="ARBA" id="ARBA00022723"/>
    </source>
</evidence>
<keyword evidence="8" id="KW-0464">Manganese</keyword>
<keyword evidence="3" id="KW-0963">Cytoplasm</keyword>
<dbReference type="GO" id="GO:0005978">
    <property type="term" value="P:glycogen biosynthetic process"/>
    <property type="evidence" value="ECO:0007669"/>
    <property type="project" value="UniProtKB-KW"/>
</dbReference>
<evidence type="ECO:0000256" key="3">
    <source>
        <dbReference type="ARBA" id="ARBA00022490"/>
    </source>
</evidence>
<dbReference type="InterPro" id="IPR050587">
    <property type="entry name" value="GNT1/Glycosyltrans_8"/>
</dbReference>
<protein>
    <recommendedName>
        <fullName evidence="10">glycogenin glucosyltransferase</fullName>
        <ecNumber evidence="10">2.4.1.186</ecNumber>
    </recommendedName>
</protein>
<dbReference type="EMBL" id="JAULSN010000004">
    <property type="protein sequence ID" value="KAK3374007.1"/>
    <property type="molecule type" value="Genomic_DNA"/>
</dbReference>
<dbReference type="Pfam" id="PF01501">
    <property type="entry name" value="Glyco_transf_8"/>
    <property type="match status" value="1"/>
</dbReference>
<reference evidence="15" key="1">
    <citation type="journal article" date="2023" name="Mol. Phylogenet. Evol.">
        <title>Genome-scale phylogeny and comparative genomics of the fungal order Sordariales.</title>
        <authorList>
            <person name="Hensen N."/>
            <person name="Bonometti L."/>
            <person name="Westerberg I."/>
            <person name="Brannstrom I.O."/>
            <person name="Guillou S."/>
            <person name="Cros-Aarteil S."/>
            <person name="Calhoun S."/>
            <person name="Haridas S."/>
            <person name="Kuo A."/>
            <person name="Mondo S."/>
            <person name="Pangilinan J."/>
            <person name="Riley R."/>
            <person name="LaButti K."/>
            <person name="Andreopoulos B."/>
            <person name="Lipzen A."/>
            <person name="Chen C."/>
            <person name="Yan M."/>
            <person name="Daum C."/>
            <person name="Ng V."/>
            <person name="Clum A."/>
            <person name="Steindorff A."/>
            <person name="Ohm R.A."/>
            <person name="Martin F."/>
            <person name="Silar P."/>
            <person name="Natvig D.O."/>
            <person name="Lalanne C."/>
            <person name="Gautier V."/>
            <person name="Ament-Velasquez S.L."/>
            <person name="Kruys A."/>
            <person name="Hutchinson M.I."/>
            <person name="Powell A.J."/>
            <person name="Barry K."/>
            <person name="Miller A.N."/>
            <person name="Grigoriev I.V."/>
            <person name="Debuchy R."/>
            <person name="Gladieux P."/>
            <person name="Hiltunen Thoren M."/>
            <person name="Johannesson H."/>
        </authorList>
    </citation>
    <scope>NUCLEOTIDE SEQUENCE</scope>
    <source>
        <strain evidence="15">CBS 958.72</strain>
    </source>
</reference>
<evidence type="ECO:0000256" key="11">
    <source>
        <dbReference type="ARBA" id="ARBA00050886"/>
    </source>
</evidence>
<sequence>MAAQGGEDVYASLLLTDEYLPGALVLAHSLRDAGTTKKLAILVTLDSLATEVITQLKAVYDYVIPVSRIRNGRQENLYLMNRPDLHSAFTKINLWKQTQFRKIVYLDADVVAYRAPDELFDIPHAFSAAPDIGWPDLFNTGVMVLTPNMGDFYAMMAMAERGISFDGADQGLLNMHFKNSYNRLSFAYNVTPSAHYQYIPAYKHFQSTINMVHFIGSDKPWVHGRNKFTGTSPFDEMVGGWWAVYDRHYRREATPSQPSQSAKPESPVPEIVQYFVKGEYQPKLRYNVPVGQPRHDQPSPFHGQQYQPPPVPSQAGSQDYHHHHHHHHHHNLQQHDNQQPDYHHPVQPEQQYPAHHDHYDPPPPPEPQHHHHHQYGGEPHDQHHVPQHHYHDEQSQPGSFIQDAEHPAPTPSVSFRSEEETHTEAREEQAPEHQNWAPQAPPSEPEHKSEPYRPAPADSWDAQRQPPPSDSKPEAFNFPQTHYEMSSDLDAFVPPERYPSPPKDMWYEVPKEPPANPREKPRQIFPWESQQPRATRVFRHQEEPESPVAAPSTESHQETEPSLIESTAGQKSEPQTPTTPTLHAPAPVPWSSFPRTNAWDDVPEIGRYVDAIQKHRRGRSQGAGAGGLPELGEGWERRGSRVTDFPSEDDRPSLPVTPAPIRRQSFWGGGGPGLGLDGEDDEGQLPAAEGVPTQSDWVCVHGRWWTPADCLCDLTNILRYYKDPVAQLQKLAKQQSEALLQRLGGSGALGDDVIGTEGKEIPSRSLPYGTEDAKSPTYVPYSPPVVSPKPVKPDSGSSSVRSILEADHETADPPANPILAPSYQGPGMTFEKGEDVATFETPALPTDEDLDVLQT</sequence>
<organism evidence="15 16">
    <name type="scientific">Lasiosphaeria ovina</name>
    <dbReference type="NCBI Taxonomy" id="92902"/>
    <lineage>
        <taxon>Eukaryota</taxon>
        <taxon>Fungi</taxon>
        <taxon>Dikarya</taxon>
        <taxon>Ascomycota</taxon>
        <taxon>Pezizomycotina</taxon>
        <taxon>Sordariomycetes</taxon>
        <taxon>Sordariomycetidae</taxon>
        <taxon>Sordariales</taxon>
        <taxon>Lasiosphaeriaceae</taxon>
        <taxon>Lasiosphaeria</taxon>
    </lineage>
</organism>
<dbReference type="PANTHER" id="PTHR11183">
    <property type="entry name" value="GLYCOGENIN SUBFAMILY MEMBER"/>
    <property type="match status" value="1"/>
</dbReference>
<feature type="compositionally biased region" description="Gly residues" evidence="14">
    <location>
        <begin position="667"/>
        <end position="676"/>
    </location>
</feature>
<evidence type="ECO:0000256" key="8">
    <source>
        <dbReference type="ARBA" id="ARBA00023211"/>
    </source>
</evidence>
<evidence type="ECO:0000313" key="16">
    <source>
        <dbReference type="Proteomes" id="UP001287356"/>
    </source>
</evidence>
<feature type="region of interest" description="Disordered" evidence="14">
    <location>
        <begin position="287"/>
        <end position="599"/>
    </location>
</feature>
<feature type="compositionally biased region" description="Low complexity" evidence="14">
    <location>
        <begin position="574"/>
        <end position="585"/>
    </location>
</feature>